<dbReference type="EMBL" id="CXPG01000012">
    <property type="protein sequence ID" value="CTQ32123.1"/>
    <property type="molecule type" value="Genomic_DNA"/>
</dbReference>
<dbReference type="Pfam" id="PF00534">
    <property type="entry name" value="Glycos_transf_1"/>
    <property type="match status" value="1"/>
</dbReference>
<proteinExistence type="predicted"/>
<protein>
    <submittedName>
        <fullName evidence="2">Glycosyl transferases group 1</fullName>
    </submittedName>
</protein>
<dbReference type="AlphaFoldDB" id="A0A0M6XPL3"/>
<dbReference type="Proteomes" id="UP000048908">
    <property type="component" value="Unassembled WGS sequence"/>
</dbReference>
<sequence length="342" mass="37255">MTPRAAIGIVDPCCAVPYAPGFDDADGIGGTEATVARIVAALSSDHAFALFQKPCEQSDRVAHVTRHPLAEAYAPDAAAAFLVVNSWKVACRLRRFHPGRPIALWLHVHPGRHNRRMGAALTEAGIDVICVSRSHADSFRDFLSPGPLPRLAHIHNPVADDLHPDATPRDPNRLLFASSPHKGLQQVFGQFAALRTHLPDLVLHVADPGYLKWDTGPVPAGVRFLGRLDHPALLAQMRRSLCLFYPQTTFAETFGLVIAEANAVGTPALLHRGLGANDEVASGPAQLVDGHRTDLLLERVRTWRATPPEVRMRDDFRLASVTRRWRDVMGAMLADGRTAGVD</sequence>
<dbReference type="SUPFAM" id="SSF53756">
    <property type="entry name" value="UDP-Glycosyltransferase/glycogen phosphorylase"/>
    <property type="match status" value="1"/>
</dbReference>
<accession>A0A0M6XPL3</accession>
<feature type="domain" description="Glycosyl transferase family 1" evidence="1">
    <location>
        <begin position="179"/>
        <end position="304"/>
    </location>
</feature>
<dbReference type="Gene3D" id="3.40.50.2000">
    <property type="entry name" value="Glycogen Phosphorylase B"/>
    <property type="match status" value="2"/>
</dbReference>
<reference evidence="2 3" key="1">
    <citation type="submission" date="2015-07" db="EMBL/GenBank/DDBJ databases">
        <authorList>
            <person name="Noorani M."/>
        </authorList>
    </citation>
    <scope>NUCLEOTIDE SEQUENCE [LARGE SCALE GENOMIC DNA]</scope>
    <source>
        <strain evidence="2 3">CECT 5088</strain>
    </source>
</reference>
<dbReference type="GO" id="GO:0016757">
    <property type="term" value="F:glycosyltransferase activity"/>
    <property type="evidence" value="ECO:0007669"/>
    <property type="project" value="InterPro"/>
</dbReference>
<organism evidence="2 3">
    <name type="scientific">Jannaschia rubra</name>
    <dbReference type="NCBI Taxonomy" id="282197"/>
    <lineage>
        <taxon>Bacteria</taxon>
        <taxon>Pseudomonadati</taxon>
        <taxon>Pseudomonadota</taxon>
        <taxon>Alphaproteobacteria</taxon>
        <taxon>Rhodobacterales</taxon>
        <taxon>Roseobacteraceae</taxon>
        <taxon>Jannaschia</taxon>
    </lineage>
</organism>
<evidence type="ECO:0000313" key="2">
    <source>
        <dbReference type="EMBL" id="CTQ32123.1"/>
    </source>
</evidence>
<dbReference type="InterPro" id="IPR001296">
    <property type="entry name" value="Glyco_trans_1"/>
</dbReference>
<evidence type="ECO:0000259" key="1">
    <source>
        <dbReference type="Pfam" id="PF00534"/>
    </source>
</evidence>
<dbReference type="RefSeq" id="WP_055681572.1">
    <property type="nucleotide sequence ID" value="NZ_CXPG01000012.1"/>
</dbReference>
<gene>
    <name evidence="2" type="ORF">JAN5088_00885</name>
</gene>
<name>A0A0M6XPL3_9RHOB</name>
<dbReference type="OrthoDB" id="7819717at2"/>
<dbReference type="STRING" id="282197.SAMN04488517_104109"/>
<keyword evidence="3" id="KW-1185">Reference proteome</keyword>
<keyword evidence="2" id="KW-0808">Transferase</keyword>
<evidence type="ECO:0000313" key="3">
    <source>
        <dbReference type="Proteomes" id="UP000048908"/>
    </source>
</evidence>